<dbReference type="Proteomes" id="UP000739565">
    <property type="component" value="Unassembled WGS sequence"/>
</dbReference>
<dbReference type="EMBL" id="JAHXRI010000010">
    <property type="protein sequence ID" value="MBZ1351309.1"/>
    <property type="molecule type" value="Genomic_DNA"/>
</dbReference>
<evidence type="ECO:0000256" key="2">
    <source>
        <dbReference type="ARBA" id="ARBA00022679"/>
    </source>
</evidence>
<dbReference type="InterPro" id="IPR014388">
    <property type="entry name" value="3-oxoacid_CoA-transferase"/>
</dbReference>
<organism evidence="5 6">
    <name type="scientific">Zwartia hollandica</name>
    <dbReference type="NCBI Taxonomy" id="324606"/>
    <lineage>
        <taxon>Bacteria</taxon>
        <taxon>Pseudomonadati</taxon>
        <taxon>Pseudomonadota</taxon>
        <taxon>Betaproteobacteria</taxon>
        <taxon>Burkholderiales</taxon>
        <taxon>Alcaligenaceae</taxon>
        <taxon>Zwartia</taxon>
    </lineage>
</organism>
<dbReference type="PANTHER" id="PTHR13707">
    <property type="entry name" value="KETOACID-COENZYME A TRANSFERASE"/>
    <property type="match status" value="1"/>
</dbReference>
<sequence length="462" mass="49534">MNKVVSTATEAIADIQDGARVAISGFGLAHRFPNTLIFALRDKGVRDLTIVCNSLGANGEKGQLLVENDQVKKIITSFSIRAGMQTEAEKRIAAGTLDVELVAQGTLVERCRAGGAGIPAFYTPTGVDTALAEGKDIRYFDGKPYLMEEAIHVDFAFLSGYKADRAGNVQFRGGSGNFNVSFAKAARVAIVEVEEIVEVGELAPEHINLPGIFVSRVVKIADPIDVRSLSRTEKRPADSARNYNGKPALTRAGIAKNAAKIVRNDSYVNLGVGLPTLVSNYLDGRGVWLHAENGVLGYGGIVTGDAIDPDVFNAGSQFVEAIPGTSFFESVTSFEMARGGHIDTVILGAYEVDREGNVANWSTTDTRRGGIGGAMDLISGDVELIIVMEHSDSKGNTKLPKQCKYPLTGRQCVDWLVTDLAVLHWVNGRFVLEAVAPGFTPEEVRALGQIEFDVAPDCKVMD</sequence>
<proteinExistence type="inferred from homology"/>
<dbReference type="AlphaFoldDB" id="A0A953NAH7"/>
<dbReference type="InterPro" id="IPR004165">
    <property type="entry name" value="CoA_trans_fam_I"/>
</dbReference>
<comment type="similarity">
    <text evidence="1 3">Belongs to the 3-oxoacid CoA-transferase family.</text>
</comment>
<evidence type="ECO:0000313" key="6">
    <source>
        <dbReference type="Proteomes" id="UP000739565"/>
    </source>
</evidence>
<dbReference type="EC" id="2.8.3.8" evidence="3"/>
<dbReference type="SUPFAM" id="SSF100950">
    <property type="entry name" value="NagB/RpiA/CoA transferase-like"/>
    <property type="match status" value="2"/>
</dbReference>
<dbReference type="InterPro" id="IPR012792">
    <property type="entry name" value="3-oxoacid_CoA-transf_A"/>
</dbReference>
<name>A0A953NAH7_9BURK</name>
<protein>
    <recommendedName>
        <fullName evidence="3">Acetate CoA-transferase YdiF</fullName>
        <ecNumber evidence="3">2.8.3.8</ecNumber>
    </recommendedName>
</protein>
<evidence type="ECO:0000256" key="4">
    <source>
        <dbReference type="PIRSR" id="PIRSR000858-1"/>
    </source>
</evidence>
<evidence type="ECO:0000313" key="5">
    <source>
        <dbReference type="EMBL" id="MBZ1351309.1"/>
    </source>
</evidence>
<dbReference type="PANTHER" id="PTHR13707:SF60">
    <property type="entry name" value="ACETATE COA-TRANSFERASE SUBUNIT ALPHA"/>
    <property type="match status" value="1"/>
</dbReference>
<dbReference type="Pfam" id="PF01144">
    <property type="entry name" value="CoA_trans"/>
    <property type="match status" value="2"/>
</dbReference>
<dbReference type="RefSeq" id="WP_259661716.1">
    <property type="nucleotide sequence ID" value="NZ_JAHXRI010000010.1"/>
</dbReference>
<evidence type="ECO:0000256" key="1">
    <source>
        <dbReference type="ARBA" id="ARBA00007154"/>
    </source>
</evidence>
<dbReference type="GO" id="GO:0046952">
    <property type="term" value="P:ketone body catabolic process"/>
    <property type="evidence" value="ECO:0007669"/>
    <property type="project" value="InterPro"/>
</dbReference>
<dbReference type="SMART" id="SM00882">
    <property type="entry name" value="CoA_trans"/>
    <property type="match status" value="2"/>
</dbReference>
<dbReference type="Gene3D" id="3.40.1080.10">
    <property type="entry name" value="Glutaconate Coenzyme A-transferase"/>
    <property type="match status" value="2"/>
</dbReference>
<dbReference type="NCBIfam" id="TIGR02429">
    <property type="entry name" value="pcaI_scoA_fam"/>
    <property type="match status" value="1"/>
</dbReference>
<gene>
    <name evidence="5" type="ORF">KZZ10_11690</name>
</gene>
<reference evidence="5" key="1">
    <citation type="submission" date="2021-07" db="EMBL/GenBank/DDBJ databases">
        <title>New genus and species of the family Alcaligenaceae.</title>
        <authorList>
            <person name="Hahn M.W."/>
        </authorList>
    </citation>
    <scope>NUCLEOTIDE SEQUENCE</scope>
    <source>
        <strain evidence="5">LF4-65</strain>
    </source>
</reference>
<evidence type="ECO:0000256" key="3">
    <source>
        <dbReference type="PIRNR" id="PIRNR000858"/>
    </source>
</evidence>
<keyword evidence="2 3" id="KW-0808">Transferase</keyword>
<feature type="active site" description="5-glutamyl coenzyme A thioester intermediate" evidence="4">
    <location>
        <position position="292"/>
    </location>
</feature>
<comment type="caution">
    <text evidence="5">The sequence shown here is derived from an EMBL/GenBank/DDBJ whole genome shotgun (WGS) entry which is preliminary data.</text>
</comment>
<dbReference type="GO" id="GO:0008775">
    <property type="term" value="F:acetate CoA-transferase activity"/>
    <property type="evidence" value="ECO:0007669"/>
    <property type="project" value="UniProtKB-EC"/>
</dbReference>
<comment type="catalytic activity">
    <reaction evidence="3">
        <text>an acyl-CoA + acetate = a carboxylate + acetyl-CoA</text>
        <dbReference type="Rhea" id="RHEA:13381"/>
        <dbReference type="ChEBI" id="CHEBI:29067"/>
        <dbReference type="ChEBI" id="CHEBI:30089"/>
        <dbReference type="ChEBI" id="CHEBI:57288"/>
        <dbReference type="ChEBI" id="CHEBI:58342"/>
        <dbReference type="EC" id="2.8.3.8"/>
    </reaction>
</comment>
<dbReference type="PIRSF" id="PIRSF000858">
    <property type="entry name" value="SCOT-t"/>
    <property type="match status" value="1"/>
</dbReference>
<keyword evidence="6" id="KW-1185">Reference proteome</keyword>
<dbReference type="InterPro" id="IPR037171">
    <property type="entry name" value="NagB/RpiA_transferase-like"/>
</dbReference>
<accession>A0A953NAH7</accession>
<comment type="function">
    <text evidence="3">CoA transferase having broad substrate specificity for short-chain acyl-CoA thioesters with the activity decreasing when the length of the carboxylic acid chain exceeds four carbons.</text>
</comment>